<dbReference type="SMART" id="SM00346">
    <property type="entry name" value="HTH_ICLR"/>
    <property type="match status" value="1"/>
</dbReference>
<sequence>MTMHRLLRSDSCVLRTSAANAATAQQIQPDHVQAIQSSFGDSQRMRIRGLLGRNANTQGDQPMSPSTSTNSSTSRGEGSQSIGRAINLLSIVAERGEAGTRLSDVAEQSGLHLATTRRILQALVADGFLAFNTQTKLYSVGPAIFSFAVKGSPWFARREIFMPVLDRIAEQTRDTVLFSVRSGSEAVCLARREGEFPIRVLSLEAGSRRPLGAGSGSLAILAFLPSDERQALIRQNASLYDAFKLSAADVAQMVTDTRRTGFSFNPARIIDGVYGVAVPILVNGEAVASISVTAIASRMSVERRLEIAQVICRELLSITGIQIPGNLVPINPHDSPDI</sequence>
<keyword evidence="3" id="KW-0804">Transcription</keyword>
<dbReference type="SUPFAM" id="SSF46785">
    <property type="entry name" value="Winged helix' DNA-binding domain"/>
    <property type="match status" value="1"/>
</dbReference>
<keyword evidence="2" id="KW-0238">DNA-binding</keyword>
<dbReference type="Proteomes" id="UP001597213">
    <property type="component" value="Unassembled WGS sequence"/>
</dbReference>
<reference evidence="8" key="1">
    <citation type="journal article" date="2019" name="Int. J. Syst. Evol. Microbiol.">
        <title>The Global Catalogue of Microorganisms (GCM) 10K type strain sequencing project: providing services to taxonomists for standard genome sequencing and annotation.</title>
        <authorList>
            <consortium name="The Broad Institute Genomics Platform"/>
            <consortium name="The Broad Institute Genome Sequencing Center for Infectious Disease"/>
            <person name="Wu L."/>
            <person name="Ma J."/>
        </authorList>
    </citation>
    <scope>NUCLEOTIDE SEQUENCE [LARGE SCALE GENOMIC DNA]</scope>
    <source>
        <strain evidence="8">CCUG 56029</strain>
    </source>
</reference>
<feature type="domain" description="HTH iclR-type" evidence="5">
    <location>
        <begin position="79"/>
        <end position="142"/>
    </location>
</feature>
<feature type="compositionally biased region" description="Low complexity" evidence="4">
    <location>
        <begin position="64"/>
        <end position="74"/>
    </location>
</feature>
<dbReference type="PANTHER" id="PTHR30136:SF39">
    <property type="entry name" value="TRANSCRIPTIONAL REGULATORY PROTEIN"/>
    <property type="match status" value="1"/>
</dbReference>
<dbReference type="InterPro" id="IPR029016">
    <property type="entry name" value="GAF-like_dom_sf"/>
</dbReference>
<keyword evidence="1" id="KW-0805">Transcription regulation</keyword>
<dbReference type="Pfam" id="PF09339">
    <property type="entry name" value="HTH_IclR"/>
    <property type="match status" value="1"/>
</dbReference>
<organism evidence="7 8">
    <name type="scientific">Paracoccus pacificus</name>
    <dbReference type="NCBI Taxonomy" id="1463598"/>
    <lineage>
        <taxon>Bacteria</taxon>
        <taxon>Pseudomonadati</taxon>
        <taxon>Pseudomonadota</taxon>
        <taxon>Alphaproteobacteria</taxon>
        <taxon>Rhodobacterales</taxon>
        <taxon>Paracoccaceae</taxon>
        <taxon>Paracoccus</taxon>
    </lineage>
</organism>
<dbReference type="SUPFAM" id="SSF55781">
    <property type="entry name" value="GAF domain-like"/>
    <property type="match status" value="1"/>
</dbReference>
<dbReference type="InterPro" id="IPR014757">
    <property type="entry name" value="Tscrpt_reg_IclR_C"/>
</dbReference>
<evidence type="ECO:0000256" key="2">
    <source>
        <dbReference type="ARBA" id="ARBA00023125"/>
    </source>
</evidence>
<feature type="domain" description="IclR-ED" evidence="6">
    <location>
        <begin position="136"/>
        <end position="329"/>
    </location>
</feature>
<dbReference type="InterPro" id="IPR036390">
    <property type="entry name" value="WH_DNA-bd_sf"/>
</dbReference>
<evidence type="ECO:0000313" key="8">
    <source>
        <dbReference type="Proteomes" id="UP001597213"/>
    </source>
</evidence>
<accession>A0ABW4R3Y3</accession>
<dbReference type="EMBL" id="JBHUEN010000006">
    <property type="protein sequence ID" value="MFD1880664.1"/>
    <property type="molecule type" value="Genomic_DNA"/>
</dbReference>
<keyword evidence="8" id="KW-1185">Reference proteome</keyword>
<feature type="compositionally biased region" description="Polar residues" evidence="4">
    <location>
        <begin position="54"/>
        <end position="63"/>
    </location>
</feature>
<evidence type="ECO:0000259" key="6">
    <source>
        <dbReference type="PROSITE" id="PS51078"/>
    </source>
</evidence>
<dbReference type="InterPro" id="IPR050707">
    <property type="entry name" value="HTH_MetabolicPath_Reg"/>
</dbReference>
<dbReference type="PANTHER" id="PTHR30136">
    <property type="entry name" value="HELIX-TURN-HELIX TRANSCRIPTIONAL REGULATOR, ICLR FAMILY"/>
    <property type="match status" value="1"/>
</dbReference>
<evidence type="ECO:0000256" key="3">
    <source>
        <dbReference type="ARBA" id="ARBA00023163"/>
    </source>
</evidence>
<dbReference type="PROSITE" id="PS51078">
    <property type="entry name" value="ICLR_ED"/>
    <property type="match status" value="1"/>
</dbReference>
<dbReference type="PROSITE" id="PS51077">
    <property type="entry name" value="HTH_ICLR"/>
    <property type="match status" value="1"/>
</dbReference>
<evidence type="ECO:0000259" key="5">
    <source>
        <dbReference type="PROSITE" id="PS51077"/>
    </source>
</evidence>
<protein>
    <submittedName>
        <fullName evidence="7">IclR family transcriptional regulator</fullName>
    </submittedName>
</protein>
<feature type="region of interest" description="Disordered" evidence="4">
    <location>
        <begin position="53"/>
        <end position="80"/>
    </location>
</feature>
<dbReference type="Gene3D" id="1.10.10.10">
    <property type="entry name" value="Winged helix-like DNA-binding domain superfamily/Winged helix DNA-binding domain"/>
    <property type="match status" value="1"/>
</dbReference>
<gene>
    <name evidence="7" type="ORF">ACFSCT_02910</name>
</gene>
<evidence type="ECO:0000313" key="7">
    <source>
        <dbReference type="EMBL" id="MFD1880664.1"/>
    </source>
</evidence>
<dbReference type="Pfam" id="PF01614">
    <property type="entry name" value="IclR_C"/>
    <property type="match status" value="1"/>
</dbReference>
<comment type="caution">
    <text evidence="7">The sequence shown here is derived from an EMBL/GenBank/DDBJ whole genome shotgun (WGS) entry which is preliminary data.</text>
</comment>
<dbReference type="RefSeq" id="WP_379140011.1">
    <property type="nucleotide sequence ID" value="NZ_JBHUEN010000006.1"/>
</dbReference>
<name>A0ABW4R3Y3_9RHOB</name>
<dbReference type="InterPro" id="IPR036388">
    <property type="entry name" value="WH-like_DNA-bd_sf"/>
</dbReference>
<evidence type="ECO:0000256" key="4">
    <source>
        <dbReference type="SAM" id="MobiDB-lite"/>
    </source>
</evidence>
<dbReference type="Gene3D" id="3.30.450.40">
    <property type="match status" value="1"/>
</dbReference>
<evidence type="ECO:0000256" key="1">
    <source>
        <dbReference type="ARBA" id="ARBA00023015"/>
    </source>
</evidence>
<proteinExistence type="predicted"/>
<dbReference type="InterPro" id="IPR005471">
    <property type="entry name" value="Tscrpt_reg_IclR_N"/>
</dbReference>